<dbReference type="AlphaFoldDB" id="A0AAV4XMV8"/>
<name>A0AAV4XMV8_CAEEX</name>
<dbReference type="Proteomes" id="UP001054945">
    <property type="component" value="Unassembled WGS sequence"/>
</dbReference>
<protein>
    <submittedName>
        <fullName evidence="1">Uncharacterized protein</fullName>
    </submittedName>
</protein>
<gene>
    <name evidence="1" type="ORF">CEXT_538031</name>
</gene>
<sequence length="108" mass="12341">MKSSVQQLNGIFLSRGYTEESASEPPQGRESHIFFLLKHSPDLSDCLLNLLVSAKKLYIVTVLSVPVTTRPQIYIEIAFDETIKAFGNGDHRKSENVWHRTRNLWIDP</sequence>
<evidence type="ECO:0000313" key="1">
    <source>
        <dbReference type="EMBL" id="GIY95164.1"/>
    </source>
</evidence>
<accession>A0AAV4XMV8</accession>
<keyword evidence="2" id="KW-1185">Reference proteome</keyword>
<dbReference type="EMBL" id="BPLR01000485">
    <property type="protein sequence ID" value="GIY95164.1"/>
    <property type="molecule type" value="Genomic_DNA"/>
</dbReference>
<comment type="caution">
    <text evidence="1">The sequence shown here is derived from an EMBL/GenBank/DDBJ whole genome shotgun (WGS) entry which is preliminary data.</text>
</comment>
<reference evidence="1 2" key="1">
    <citation type="submission" date="2021-06" db="EMBL/GenBank/DDBJ databases">
        <title>Caerostris extrusa draft genome.</title>
        <authorList>
            <person name="Kono N."/>
            <person name="Arakawa K."/>
        </authorList>
    </citation>
    <scope>NUCLEOTIDE SEQUENCE [LARGE SCALE GENOMIC DNA]</scope>
</reference>
<organism evidence="1 2">
    <name type="scientific">Caerostris extrusa</name>
    <name type="common">Bark spider</name>
    <name type="synonym">Caerostris bankana</name>
    <dbReference type="NCBI Taxonomy" id="172846"/>
    <lineage>
        <taxon>Eukaryota</taxon>
        <taxon>Metazoa</taxon>
        <taxon>Ecdysozoa</taxon>
        <taxon>Arthropoda</taxon>
        <taxon>Chelicerata</taxon>
        <taxon>Arachnida</taxon>
        <taxon>Araneae</taxon>
        <taxon>Araneomorphae</taxon>
        <taxon>Entelegynae</taxon>
        <taxon>Araneoidea</taxon>
        <taxon>Araneidae</taxon>
        <taxon>Caerostris</taxon>
    </lineage>
</organism>
<evidence type="ECO:0000313" key="2">
    <source>
        <dbReference type="Proteomes" id="UP001054945"/>
    </source>
</evidence>
<proteinExistence type="predicted"/>